<evidence type="ECO:0000256" key="8">
    <source>
        <dbReference type="ARBA" id="ARBA00023128"/>
    </source>
</evidence>
<keyword evidence="5" id="KW-0812">Transmembrane</keyword>
<keyword evidence="3" id="KW-0813">Transport</keyword>
<comment type="similarity">
    <text evidence="2">Belongs to the Tom40 family.</text>
</comment>
<proteinExistence type="inferred from homology"/>
<organism evidence="10">
    <name type="scientific">Timema monikensis</name>
    <dbReference type="NCBI Taxonomy" id="170555"/>
    <lineage>
        <taxon>Eukaryota</taxon>
        <taxon>Metazoa</taxon>
        <taxon>Ecdysozoa</taxon>
        <taxon>Arthropoda</taxon>
        <taxon>Hexapoda</taxon>
        <taxon>Insecta</taxon>
        <taxon>Pterygota</taxon>
        <taxon>Neoptera</taxon>
        <taxon>Polyneoptera</taxon>
        <taxon>Phasmatodea</taxon>
        <taxon>Timematodea</taxon>
        <taxon>Timematoidea</taxon>
        <taxon>Timematidae</taxon>
        <taxon>Timema</taxon>
    </lineage>
</organism>
<keyword evidence="8" id="KW-0496">Mitochondrion</keyword>
<keyword evidence="7" id="KW-0653">Protein transport</keyword>
<dbReference type="Pfam" id="PF01459">
    <property type="entry name" value="Porin_3"/>
    <property type="match status" value="1"/>
</dbReference>
<name>A0A7R9E9J4_9NEOP</name>
<dbReference type="InterPro" id="IPR027246">
    <property type="entry name" value="Porin_Euk/Tom40"/>
</dbReference>
<evidence type="ECO:0000256" key="3">
    <source>
        <dbReference type="ARBA" id="ARBA00022448"/>
    </source>
</evidence>
<evidence type="ECO:0000256" key="4">
    <source>
        <dbReference type="ARBA" id="ARBA00022452"/>
    </source>
</evidence>
<dbReference type="AlphaFoldDB" id="A0A7R9E9J4"/>
<gene>
    <name evidence="10" type="ORF">TMSB3V08_LOCUS5368</name>
</gene>
<keyword evidence="4" id="KW-1134">Transmembrane beta strand</keyword>
<dbReference type="GO" id="GO:0008320">
    <property type="term" value="F:protein transmembrane transporter activity"/>
    <property type="evidence" value="ECO:0007669"/>
    <property type="project" value="InterPro"/>
</dbReference>
<evidence type="ECO:0000256" key="9">
    <source>
        <dbReference type="ARBA" id="ARBA00023136"/>
    </source>
</evidence>
<comment type="subcellular location">
    <subcellularLocation>
        <location evidence="1">Mitochondrion outer membrane</location>
        <topology evidence="1">Multi-pass membrane protein</topology>
    </subcellularLocation>
</comment>
<dbReference type="EMBL" id="OB793781">
    <property type="protein sequence ID" value="CAD7428569.1"/>
    <property type="molecule type" value="Genomic_DNA"/>
</dbReference>
<protein>
    <submittedName>
        <fullName evidence="10">Uncharacterized protein</fullName>
    </submittedName>
</protein>
<sequence length="339" mass="36941">MYSSSMASLVLTDSSQLTALKSYQTKLCIPTPNHMICKNMCLAAATSDGQNLVIIAFYYRFRSHMHDHYSKGLRVRKEAFERINSLFEGAKLIVSNGINNHFQLSHTFTLSSEGGSGYRFGGTYVGTKMIGPNEAYPILQGDMDARGNINSTVIHQFGPKLTSRLSAQIQNGKLSASQLTNDYKGDNCTCSLALANLDISKRAGVFVAHYLQSVSSSLALGSELVYQCGRNVPGGEMTLLSAVARYSLGDIVVIKSSRAVTTTAQNEFVNISRDTLDFAPKRGVASPLSELSIMEWGLVLVLGVDRKLSLPDTEPGPRGDLPIDIPYGARPILELERIF</sequence>
<dbReference type="Gene3D" id="2.40.160.10">
    <property type="entry name" value="Porin"/>
    <property type="match status" value="1"/>
</dbReference>
<evidence type="ECO:0000256" key="5">
    <source>
        <dbReference type="ARBA" id="ARBA00022692"/>
    </source>
</evidence>
<dbReference type="PANTHER" id="PTHR10802">
    <property type="entry name" value="MITOCHONDRIAL IMPORT RECEPTOR SUBUNIT TOM40"/>
    <property type="match status" value="1"/>
</dbReference>
<dbReference type="GO" id="GO:0030150">
    <property type="term" value="P:protein import into mitochondrial matrix"/>
    <property type="evidence" value="ECO:0007669"/>
    <property type="project" value="InterPro"/>
</dbReference>
<keyword evidence="9" id="KW-0472">Membrane</keyword>
<evidence type="ECO:0000256" key="6">
    <source>
        <dbReference type="ARBA" id="ARBA00022787"/>
    </source>
</evidence>
<evidence type="ECO:0000256" key="1">
    <source>
        <dbReference type="ARBA" id="ARBA00004374"/>
    </source>
</evidence>
<evidence type="ECO:0000256" key="2">
    <source>
        <dbReference type="ARBA" id="ARBA00010510"/>
    </source>
</evidence>
<evidence type="ECO:0000313" key="10">
    <source>
        <dbReference type="EMBL" id="CAD7428569.1"/>
    </source>
</evidence>
<reference evidence="10" key="1">
    <citation type="submission" date="2020-11" db="EMBL/GenBank/DDBJ databases">
        <authorList>
            <person name="Tran Van P."/>
        </authorList>
    </citation>
    <scope>NUCLEOTIDE SEQUENCE</scope>
</reference>
<keyword evidence="6" id="KW-1000">Mitochondrion outer membrane</keyword>
<dbReference type="InterPro" id="IPR023614">
    <property type="entry name" value="Porin_dom_sf"/>
</dbReference>
<accession>A0A7R9E9J4</accession>
<dbReference type="GO" id="GO:0005741">
    <property type="term" value="C:mitochondrial outer membrane"/>
    <property type="evidence" value="ECO:0007669"/>
    <property type="project" value="UniProtKB-SubCell"/>
</dbReference>
<dbReference type="InterPro" id="IPR037930">
    <property type="entry name" value="Tom40"/>
</dbReference>
<evidence type="ECO:0000256" key="7">
    <source>
        <dbReference type="ARBA" id="ARBA00022927"/>
    </source>
</evidence>